<dbReference type="GO" id="GO:0060090">
    <property type="term" value="F:molecular adaptor activity"/>
    <property type="evidence" value="ECO:0007669"/>
    <property type="project" value="EnsemblFungi"/>
</dbReference>
<dbReference type="OrthoDB" id="1937984at2759"/>
<dbReference type="GO" id="GO:0000425">
    <property type="term" value="P:pexophagy"/>
    <property type="evidence" value="ECO:0007669"/>
    <property type="project" value="EnsemblFungi"/>
</dbReference>
<accession>A0A1G4K4E8</accession>
<dbReference type="AlphaFoldDB" id="A0A1G4K4E8"/>
<evidence type="ECO:0000313" key="9">
    <source>
        <dbReference type="EMBL" id="SCU98577.1"/>
    </source>
</evidence>
<feature type="domain" description="Autophagy protein ATG17-like" evidence="8">
    <location>
        <begin position="17"/>
        <end position="388"/>
    </location>
</feature>
<evidence type="ECO:0000256" key="5">
    <source>
        <dbReference type="ARBA" id="ARBA00023136"/>
    </source>
</evidence>
<sequence>MSDFNIERASEKARRLLTEAQSICHESNNQLSSVKARIREWQKYRSKLHFVLDCVTEQCQFLVDVLLKHATGGNLIQKQWRQMVLEDLVGDMERWQQEIQKKVAKLDGVSNALDRERDSKLGDFISRGSFHALDEKINEIPVIRKQVEKISRQYQQMVGKVQSQLLETRLRKVKQLYEAKFGDNCDSNIKLDEHVTVEADQLEQELTEFLKSLTDHFDKCDILLSKKLAPEDIKTLYEIVERDDKELPAIGNALKEAADDVAHFVEHANNLLDGKEAEKALVQSMVLKLLNELRKHEEYILVFEGIANLIRKFVLSCRDSIQQTKELLDFYSNFEKSYYSLLSEVNRRRETAEKMSHLLESCREQLEQLSSTDIRERQKFLRENGDFLPETIWPDEIGNISPLYSFDFHVRKV</sequence>
<dbReference type="PANTHER" id="PTHR28005">
    <property type="entry name" value="AUTOPHAGY-RELATED PROTEIN 17"/>
    <property type="match status" value="1"/>
</dbReference>
<comment type="function">
    <text evidence="6">Autophagy-specific protein that functions in response to autophagy-inducing signals as a scaffold to recruit other ATG proteins to organize preautophagosomal structure (PAS) formation. Modulates the timing and magnitude of the autophagy response, such as the size of the sequestering vesicles. Plays particularly a role in pexophagy and nucleophagy.</text>
</comment>
<evidence type="ECO:0000256" key="6">
    <source>
        <dbReference type="RuleBase" id="RU368080"/>
    </source>
</evidence>
<dbReference type="GO" id="GO:1990316">
    <property type="term" value="C:Atg1/ULK1 kinase complex"/>
    <property type="evidence" value="ECO:0007669"/>
    <property type="project" value="EnsemblFungi"/>
</dbReference>
<dbReference type="Proteomes" id="UP000190274">
    <property type="component" value="Chromosome H"/>
</dbReference>
<evidence type="ECO:0000256" key="3">
    <source>
        <dbReference type="ARBA" id="ARBA00022490"/>
    </source>
</evidence>
<dbReference type="GO" id="GO:0045772">
    <property type="term" value="P:positive regulation of autophagosome size"/>
    <property type="evidence" value="ECO:0007669"/>
    <property type="project" value="EnsemblFungi"/>
</dbReference>
<evidence type="ECO:0000256" key="1">
    <source>
        <dbReference type="ARBA" id="ARBA00006259"/>
    </source>
</evidence>
<evidence type="ECO:0000256" key="2">
    <source>
        <dbReference type="ARBA" id="ARBA00013806"/>
    </source>
</evidence>
<name>A0A1G4K4E8_9SACH</name>
<dbReference type="GO" id="GO:0006995">
    <property type="term" value="P:cellular response to nitrogen starvation"/>
    <property type="evidence" value="ECO:0007669"/>
    <property type="project" value="EnsemblFungi"/>
</dbReference>
<dbReference type="InterPro" id="IPR007240">
    <property type="entry name" value="Atg17"/>
</dbReference>
<keyword evidence="10" id="KW-1185">Reference proteome</keyword>
<dbReference type="GO" id="GO:0034727">
    <property type="term" value="P:piecemeal microautophagy of the nucleus"/>
    <property type="evidence" value="ECO:0007669"/>
    <property type="project" value="EnsemblFungi"/>
</dbReference>
<keyword evidence="7" id="KW-0175">Coiled coil</keyword>
<dbReference type="GO" id="GO:0120095">
    <property type="term" value="C:vacuole-isolation membrane contact site"/>
    <property type="evidence" value="ECO:0007669"/>
    <property type="project" value="EnsemblFungi"/>
</dbReference>
<comment type="similarity">
    <text evidence="1 6">Belongs to the ATG17 family.</text>
</comment>
<organism evidence="9 10">
    <name type="scientific">Lachancea dasiensis</name>
    <dbReference type="NCBI Taxonomy" id="1072105"/>
    <lineage>
        <taxon>Eukaryota</taxon>
        <taxon>Fungi</taxon>
        <taxon>Dikarya</taxon>
        <taxon>Ascomycota</taxon>
        <taxon>Saccharomycotina</taxon>
        <taxon>Saccharomycetes</taxon>
        <taxon>Saccharomycetales</taxon>
        <taxon>Saccharomycetaceae</taxon>
        <taxon>Lachancea</taxon>
    </lineage>
</organism>
<dbReference type="GO" id="GO:2000786">
    <property type="term" value="P:positive regulation of autophagosome assembly"/>
    <property type="evidence" value="ECO:0007669"/>
    <property type="project" value="EnsemblFungi"/>
</dbReference>
<dbReference type="GO" id="GO:0030295">
    <property type="term" value="F:protein kinase activator activity"/>
    <property type="evidence" value="ECO:0007669"/>
    <property type="project" value="EnsemblFungi"/>
</dbReference>
<dbReference type="InterPro" id="IPR045326">
    <property type="entry name" value="ATG17-like_dom"/>
</dbReference>
<keyword evidence="5" id="KW-0472">Membrane</keyword>
<dbReference type="GO" id="GO:0000149">
    <property type="term" value="F:SNARE binding"/>
    <property type="evidence" value="ECO:0007669"/>
    <property type="project" value="EnsemblFungi"/>
</dbReference>
<dbReference type="STRING" id="1266660.A0A1G4K4E8"/>
<keyword evidence="4 6" id="KW-0072">Autophagy</keyword>
<feature type="coiled-coil region" evidence="7">
    <location>
        <begin position="85"/>
        <end position="112"/>
    </location>
</feature>
<proteinExistence type="inferred from homology"/>
<evidence type="ECO:0000256" key="7">
    <source>
        <dbReference type="SAM" id="Coils"/>
    </source>
</evidence>
<dbReference type="GO" id="GO:0000422">
    <property type="term" value="P:autophagy of mitochondrion"/>
    <property type="evidence" value="ECO:0007669"/>
    <property type="project" value="EnsemblFungi"/>
</dbReference>
<dbReference type="Pfam" id="PF04108">
    <property type="entry name" value="ATG17_like"/>
    <property type="match status" value="1"/>
</dbReference>
<dbReference type="EMBL" id="LT598461">
    <property type="protein sequence ID" value="SCU98577.1"/>
    <property type="molecule type" value="Genomic_DNA"/>
</dbReference>
<evidence type="ECO:0000256" key="4">
    <source>
        <dbReference type="ARBA" id="ARBA00023006"/>
    </source>
</evidence>
<dbReference type="GO" id="GO:0034497">
    <property type="term" value="P:protein localization to phagophore assembly site"/>
    <property type="evidence" value="ECO:0007669"/>
    <property type="project" value="EnsemblFungi"/>
</dbReference>
<protein>
    <recommendedName>
        <fullName evidence="2 6">Autophagy-related protein 17</fullName>
    </recommendedName>
</protein>
<comment type="subcellular location">
    <subcellularLocation>
        <location evidence="6">Cytoplasm</location>
    </subcellularLocation>
    <subcellularLocation>
        <location evidence="6">Preautophagosomal structure membrane</location>
        <topology evidence="6">Peripheral membrane protein</topology>
    </subcellularLocation>
</comment>
<gene>
    <name evidence="9" type="ORF">LADA_0H14004G</name>
</gene>
<dbReference type="GO" id="GO:0034045">
    <property type="term" value="C:phagophore assembly site membrane"/>
    <property type="evidence" value="ECO:0007669"/>
    <property type="project" value="UniProtKB-SubCell"/>
</dbReference>
<reference evidence="9 10" key="1">
    <citation type="submission" date="2016-03" db="EMBL/GenBank/DDBJ databases">
        <authorList>
            <person name="Devillers H."/>
        </authorList>
    </citation>
    <scope>NUCLEOTIDE SEQUENCE [LARGE SCALE GENOMIC DNA]</scope>
    <source>
        <strain evidence="9">CBS 10888</strain>
    </source>
</reference>
<dbReference type="PANTHER" id="PTHR28005:SF1">
    <property type="entry name" value="AUTOPHAGY-RELATED PROTEIN 17"/>
    <property type="match status" value="1"/>
</dbReference>
<evidence type="ECO:0000313" key="10">
    <source>
        <dbReference type="Proteomes" id="UP000190274"/>
    </source>
</evidence>
<keyword evidence="3 6" id="KW-0963">Cytoplasm</keyword>
<evidence type="ECO:0000259" key="8">
    <source>
        <dbReference type="Pfam" id="PF04108"/>
    </source>
</evidence>